<dbReference type="InterPro" id="IPR036291">
    <property type="entry name" value="NAD(P)-bd_dom_sf"/>
</dbReference>
<dbReference type="OMA" id="QNWNEIF"/>
<dbReference type="PANTHER" id="PTHR47869:SF2">
    <property type="entry name" value="OS03G0410700 PROTEIN"/>
    <property type="match status" value="1"/>
</dbReference>
<feature type="domain" description="NAD(P)-binding" evidence="1">
    <location>
        <begin position="12"/>
        <end position="143"/>
    </location>
</feature>
<proteinExistence type="evidence at transcript level"/>
<dbReference type="Gene3D" id="3.40.50.720">
    <property type="entry name" value="NAD(P)-binding Rossmann-like Domain"/>
    <property type="match status" value="1"/>
</dbReference>
<reference evidence="2" key="1">
    <citation type="submission" date="2009-02" db="EMBL/GenBank/DDBJ databases">
        <title>Full length sequence-verified cDNA sequences from Sitka spruce (Picea sitchensis).</title>
        <authorList>
            <person name="Reid K.E."/>
            <person name="Liao N."/>
            <person name="Ralph S."/>
            <person name="Kolosova N."/>
            <person name="Oddy C."/>
            <person name="Moore R."/>
            <person name="Mayo M."/>
            <person name="Wagner S."/>
            <person name="King J."/>
            <person name="Yanchuk A."/>
            <person name="Holt R."/>
            <person name="Jones S."/>
            <person name="Marra M."/>
            <person name="Ritland C.E."/>
            <person name="Ritland K."/>
            <person name="Bohlmann J."/>
        </authorList>
    </citation>
    <scope>NUCLEOTIDE SEQUENCE</scope>
    <source>
        <tissue evidence="2">Buds collected with no treatment. Collection October 2007</tissue>
    </source>
</reference>
<accession>C0PTT1</accession>
<organism evidence="2">
    <name type="scientific">Picea sitchensis</name>
    <name type="common">Sitka spruce</name>
    <name type="synonym">Pinus sitchensis</name>
    <dbReference type="NCBI Taxonomy" id="3332"/>
    <lineage>
        <taxon>Eukaryota</taxon>
        <taxon>Viridiplantae</taxon>
        <taxon>Streptophyta</taxon>
        <taxon>Embryophyta</taxon>
        <taxon>Tracheophyta</taxon>
        <taxon>Spermatophyta</taxon>
        <taxon>Pinopsida</taxon>
        <taxon>Pinidae</taxon>
        <taxon>Conifers I</taxon>
        <taxon>Pinales</taxon>
        <taxon>Pinaceae</taxon>
        <taxon>Picea</taxon>
    </lineage>
</organism>
<dbReference type="GO" id="GO:0009507">
    <property type="term" value="C:chloroplast"/>
    <property type="evidence" value="ECO:0007669"/>
    <property type="project" value="TreeGrafter"/>
</dbReference>
<protein>
    <recommendedName>
        <fullName evidence="1">NAD(P)-binding domain-containing protein</fullName>
    </recommendedName>
</protein>
<dbReference type="AlphaFoldDB" id="C0PTT1"/>
<evidence type="ECO:0000313" key="2">
    <source>
        <dbReference type="EMBL" id="ACN41221.1"/>
    </source>
</evidence>
<sequence length="176" mass="18540">MKAAVSAFGSYIEPIAGDITDKTSVKKALKGVRVIICTEKMGMLAEAKNLKGIEHIILLSQLAVFKSGGGIQAFMNEKAKKLAEAGEIAVITSGVSYTIVRAGSLQDKPGGQRGFNFKEGCAGKGTLSREDAAAICVEALDSPAKEGLIFEVVNGEETVQNWNEIFSSLANSGNQE</sequence>
<dbReference type="InterPro" id="IPR016040">
    <property type="entry name" value="NAD(P)-bd_dom"/>
</dbReference>
<dbReference type="SUPFAM" id="SSF51735">
    <property type="entry name" value="NAD(P)-binding Rossmann-fold domains"/>
    <property type="match status" value="1"/>
</dbReference>
<dbReference type="Pfam" id="PF13460">
    <property type="entry name" value="NAD_binding_10"/>
    <property type="match status" value="1"/>
</dbReference>
<dbReference type="EMBL" id="BT071775">
    <property type="protein sequence ID" value="ACN41221.1"/>
    <property type="molecule type" value="mRNA"/>
</dbReference>
<name>C0PTT1_PICSI</name>
<evidence type="ECO:0000259" key="1">
    <source>
        <dbReference type="Pfam" id="PF13460"/>
    </source>
</evidence>
<dbReference type="PANTHER" id="PTHR47869">
    <property type="entry name" value="OS03G0410700 PROTEIN"/>
    <property type="match status" value="1"/>
</dbReference>